<dbReference type="AlphaFoldDB" id="A3DPT0"/>
<reference evidence="1 2" key="2">
    <citation type="journal article" date="2009" name="Stand. Genomic Sci.">
        <title>Complete genome sequence of Staphylothermus marinus Stetter and Fiala 1986 type strain F1.</title>
        <authorList>
            <person name="Anderson I.J."/>
            <person name="Sun H."/>
            <person name="Lapidus A."/>
            <person name="Copeland A."/>
            <person name="Glavina Del Rio T."/>
            <person name="Tice H."/>
            <person name="Dalin E."/>
            <person name="Lucas S."/>
            <person name="Barry K."/>
            <person name="Land M."/>
            <person name="Richardson P."/>
            <person name="Huber H."/>
            <person name="Kyrpides N.C."/>
        </authorList>
    </citation>
    <scope>NUCLEOTIDE SEQUENCE [LARGE SCALE GENOMIC DNA]</scope>
    <source>
        <strain evidence="2">ATCC 43588 / DSM 3639 / JCM 9404 / F1</strain>
    </source>
</reference>
<protein>
    <submittedName>
        <fullName evidence="1">Uncharacterized protein</fullName>
    </submittedName>
</protein>
<dbReference type="KEGG" id="smr:Smar_1554"/>
<proteinExistence type="predicted"/>
<evidence type="ECO:0000313" key="1">
    <source>
        <dbReference type="EMBL" id="ABN70640.1"/>
    </source>
</evidence>
<sequence length="169" mass="18562">MLFILVVALVFLSLPASAELEPVLLSSDSGSHGYKGADTTIAFSFSYGGKTFTVNVYVSGADAYDAAALALLGVYDTDLHEWTGFGVFDRYTAKDWYGPGLWESYHFTLTSEQVHGPLKTYFSYGVMEVTGSANIVYEVTHCTWWGVLCSSWEDVYVLTADAIVRNGFI</sequence>
<accession>A3DPT0</accession>
<name>A3DPT0_STAMF</name>
<gene>
    <name evidence="1" type="ordered locus">Smar_1554</name>
</gene>
<organism evidence="1 2">
    <name type="scientific">Staphylothermus marinus (strain ATCC 43588 / DSM 3639 / JCM 9404 / F1)</name>
    <dbReference type="NCBI Taxonomy" id="399550"/>
    <lineage>
        <taxon>Archaea</taxon>
        <taxon>Thermoproteota</taxon>
        <taxon>Thermoprotei</taxon>
        <taxon>Desulfurococcales</taxon>
        <taxon>Desulfurococcaceae</taxon>
        <taxon>Staphylothermus</taxon>
    </lineage>
</organism>
<reference evidence="2" key="1">
    <citation type="journal article" date="2009" name="BMC Genomics">
        <title>The complete genome sequence of Staphylothermus marinus reveals differences in sulfur metabolism among heterotrophic Crenarchaeota.</title>
        <authorList>
            <person name="Anderson I.J."/>
            <person name="Dharmarajan L."/>
            <person name="Rodriguez J."/>
            <person name="Hooper S."/>
            <person name="Porat I."/>
            <person name="Ulrich L.E."/>
            <person name="Elkins J.G."/>
            <person name="Mavromatis K."/>
            <person name="Sun H."/>
            <person name="Land M."/>
            <person name="Lapidus A."/>
            <person name="Lucas S."/>
            <person name="Barry K."/>
            <person name="Huber H."/>
            <person name="Zhulin I.B."/>
            <person name="Whitman W.B."/>
            <person name="Mukhopadhyay B."/>
            <person name="Woese C."/>
            <person name="Bristow J."/>
            <person name="Kyrpides N."/>
        </authorList>
    </citation>
    <scope>NUCLEOTIDE SEQUENCE [LARGE SCALE GENOMIC DNA]</scope>
    <source>
        <strain evidence="2">ATCC 43588 / DSM 3639 / JCM 9404 / F1</strain>
    </source>
</reference>
<dbReference type="HOGENOM" id="CLU_1575014_0_0_2"/>
<keyword evidence="2" id="KW-1185">Reference proteome</keyword>
<dbReference type="eggNOG" id="arCOG12465">
    <property type="taxonomic scope" value="Archaea"/>
</dbReference>
<dbReference type="EMBL" id="CP000575">
    <property type="protein sequence ID" value="ABN70640.1"/>
    <property type="molecule type" value="Genomic_DNA"/>
</dbReference>
<evidence type="ECO:0000313" key="2">
    <source>
        <dbReference type="Proteomes" id="UP000000254"/>
    </source>
</evidence>
<dbReference type="Proteomes" id="UP000000254">
    <property type="component" value="Chromosome"/>
</dbReference>
<dbReference type="STRING" id="399550.Smar_1554"/>